<organism evidence="1 2">
    <name type="scientific">Botrytis hyacinthi</name>
    <dbReference type="NCBI Taxonomy" id="278943"/>
    <lineage>
        <taxon>Eukaryota</taxon>
        <taxon>Fungi</taxon>
        <taxon>Dikarya</taxon>
        <taxon>Ascomycota</taxon>
        <taxon>Pezizomycotina</taxon>
        <taxon>Leotiomycetes</taxon>
        <taxon>Helotiales</taxon>
        <taxon>Sclerotiniaceae</taxon>
        <taxon>Botrytis</taxon>
    </lineage>
</organism>
<evidence type="ECO:0000313" key="2">
    <source>
        <dbReference type="Proteomes" id="UP000297814"/>
    </source>
</evidence>
<evidence type="ECO:0000313" key="1">
    <source>
        <dbReference type="EMBL" id="TGO38420.1"/>
    </source>
</evidence>
<proteinExistence type="predicted"/>
<comment type="caution">
    <text evidence="1">The sequence shown here is derived from an EMBL/GenBank/DDBJ whole genome shotgun (WGS) entry which is preliminary data.</text>
</comment>
<keyword evidence="2" id="KW-1185">Reference proteome</keyword>
<reference evidence="1 2" key="1">
    <citation type="submission" date="2017-12" db="EMBL/GenBank/DDBJ databases">
        <title>Comparative genomics of Botrytis spp.</title>
        <authorList>
            <person name="Valero-Jimenez C.A."/>
            <person name="Tapia P."/>
            <person name="Veloso J."/>
            <person name="Silva-Moreno E."/>
            <person name="Staats M."/>
            <person name="Valdes J.H."/>
            <person name="Van Kan J.A.L."/>
        </authorList>
    </citation>
    <scope>NUCLEOTIDE SEQUENCE [LARGE SCALE GENOMIC DNA]</scope>
    <source>
        <strain evidence="1 2">Bh0001</strain>
    </source>
</reference>
<dbReference type="EMBL" id="PQXK01000075">
    <property type="protein sequence ID" value="TGO38420.1"/>
    <property type="molecule type" value="Genomic_DNA"/>
</dbReference>
<name>A0A4Z1GT96_9HELO</name>
<gene>
    <name evidence="1" type="ORF">BHYA_0075g00230</name>
</gene>
<sequence length="109" mass="12362">MSAANYMADDVLTDLKSYSPDQSGLMPFTGRRWRLLRVGRSFVPSFEYMLPSSLKLSSFDTVYEHDGRNTIRSSIATIVSTSRLFCEWAQAANSEVGRLEDDVNRKLET</sequence>
<accession>A0A4Z1GT96</accession>
<protein>
    <submittedName>
        <fullName evidence="1">Uncharacterized protein</fullName>
    </submittedName>
</protein>
<dbReference type="Proteomes" id="UP000297814">
    <property type="component" value="Unassembled WGS sequence"/>
</dbReference>
<dbReference type="AlphaFoldDB" id="A0A4Z1GT96"/>